<evidence type="ECO:0000313" key="2">
    <source>
        <dbReference type="Proteomes" id="UP000008075"/>
    </source>
</evidence>
<gene>
    <name evidence="1" type="ordered locus">XNC1_2341</name>
</gene>
<dbReference type="Pfam" id="PF03245">
    <property type="entry name" value="Phage_lysis"/>
    <property type="match status" value="1"/>
</dbReference>
<dbReference type="Proteomes" id="UP000008075">
    <property type="component" value="Chromosome"/>
</dbReference>
<dbReference type="STRING" id="406817.XNC1_2341"/>
<dbReference type="EMBL" id="FN667742">
    <property type="protein sequence ID" value="CBJ90400.1"/>
    <property type="molecule type" value="Genomic_DNA"/>
</dbReference>
<organism evidence="1 2">
    <name type="scientific">Xenorhabdus nematophila (strain ATCC 19061 / DSM 3370 / CCUG 14189 / LMG 1036 / NCIMB 9965 / AN6)</name>
    <dbReference type="NCBI Taxonomy" id="406817"/>
    <lineage>
        <taxon>Bacteria</taxon>
        <taxon>Pseudomonadati</taxon>
        <taxon>Pseudomonadota</taxon>
        <taxon>Gammaproteobacteria</taxon>
        <taxon>Enterobacterales</taxon>
        <taxon>Morganellaceae</taxon>
        <taxon>Xenorhabdus</taxon>
    </lineage>
</organism>
<evidence type="ECO:0000313" key="1">
    <source>
        <dbReference type="EMBL" id="CBJ90400.1"/>
    </source>
</evidence>
<dbReference type="EC" id="3.1.3.16" evidence="1"/>
<dbReference type="RefSeq" id="WP_013184390.1">
    <property type="nucleotide sequence ID" value="NC_014228.1"/>
</dbReference>
<dbReference type="KEGG" id="xne:XNC1_2341"/>
<proteinExistence type="predicted"/>
<keyword evidence="2" id="KW-1185">Reference proteome</keyword>
<dbReference type="GO" id="GO:0044659">
    <property type="term" value="P:viral release from host cell by cytolysis"/>
    <property type="evidence" value="ECO:0007669"/>
    <property type="project" value="InterPro"/>
</dbReference>
<dbReference type="GO" id="GO:0004722">
    <property type="term" value="F:protein serine/threonine phosphatase activity"/>
    <property type="evidence" value="ECO:0007669"/>
    <property type="project" value="UniProtKB-EC"/>
</dbReference>
<name>D3VGG4_XENNA</name>
<keyword evidence="1" id="KW-0378">Hydrolase</keyword>
<dbReference type="GeneID" id="94019010"/>
<dbReference type="AlphaFoldDB" id="D3VGG4"/>
<accession>D3VGG4</accession>
<reference evidence="1 2" key="1">
    <citation type="journal article" date="2011" name="PLoS ONE">
        <title>The entomopathogenic bacterial endosymbionts xenorhabdus and photorhabdus: convergent lifestyles from divergent genomes.</title>
        <authorList>
            <person name="Chaston J.M."/>
            <person name="Suen G."/>
            <person name="Tucker S.L."/>
            <person name="Andersen A.W."/>
            <person name="Bhasin A."/>
            <person name="Bode E."/>
            <person name="Bode H.B."/>
            <person name="Brachmann A.O."/>
            <person name="Cowles C.E."/>
            <person name="Cowles K.N."/>
            <person name="Darby C."/>
            <person name="de Leon L."/>
            <person name="Drace K."/>
            <person name="Du Z."/>
            <person name="Givaudan A."/>
            <person name="Herbert Tran E.E."/>
            <person name="Jewell K.A."/>
            <person name="Knack J.J."/>
            <person name="Krasomil-Osterfeld K.C."/>
            <person name="Kukor R."/>
            <person name="Lanois A."/>
            <person name="Latreille P."/>
            <person name="Leimgruber N.K."/>
            <person name="Lipke C.M."/>
            <person name="Liu R."/>
            <person name="Lu X."/>
            <person name="Martens E.C."/>
            <person name="Marri P.R."/>
            <person name="Medigue C."/>
            <person name="Menard M.L."/>
            <person name="Miller N.M."/>
            <person name="Morales-Soto N."/>
            <person name="Norton S."/>
            <person name="Ogier J.C."/>
            <person name="Orchard S.S."/>
            <person name="Park D."/>
            <person name="Park Y."/>
            <person name="Qurollo B.A."/>
            <person name="Sugar D.R."/>
            <person name="Richards G.R."/>
            <person name="Rouy Z."/>
            <person name="Slominski B."/>
            <person name="Slominski K."/>
            <person name="Snyder H."/>
            <person name="Tjaden B.C."/>
            <person name="van der Hoeven R."/>
            <person name="Welch R.D."/>
            <person name="Wheeler C."/>
            <person name="Xiang B."/>
            <person name="Barbazuk B."/>
            <person name="Gaudriault S."/>
            <person name="Goodner B."/>
            <person name="Slater S.C."/>
            <person name="Forst S."/>
            <person name="Goldman B.S."/>
            <person name="Goodrich-Blair H."/>
        </authorList>
    </citation>
    <scope>NUCLEOTIDE SEQUENCE [LARGE SCALE GENOMIC DNA]</scope>
    <source>
        <strain evidence="2">ATCC 19061 / DSM 3370 / CCUG 14189 / LMG 1036 / NCIMB 9965 / AN6</strain>
    </source>
</reference>
<dbReference type="eggNOG" id="ENOG50330HV">
    <property type="taxonomic scope" value="Bacteria"/>
</dbReference>
<sequence length="162" mass="19224">MIKLPSFNILWWGSIGLVLVTSLSYAQYYHRRYREAFRSNQRLQLQINQNEYQLKMQRVRQQQLVDLDNQYTKEITHEKAHLAILEQHVRLGKRRLQFQATCQATTGRTAPTRLVNATAPRLTDSAQRDYLTLRRRIIVIQAQVKGLQDYIRWLHQSGEKSM</sequence>
<dbReference type="HOGENOM" id="CLU_117687_0_2_6"/>
<dbReference type="InterPro" id="IPR004929">
    <property type="entry name" value="I-spanin"/>
</dbReference>
<protein>
    <submittedName>
        <fullName evidence="1">Phosphoprotein phosphatase</fullName>
        <ecNumber evidence="1">3.1.3.16</ecNumber>
    </submittedName>
</protein>